<evidence type="ECO:0000256" key="11">
    <source>
        <dbReference type="ARBA" id="ARBA00022989"/>
    </source>
</evidence>
<evidence type="ECO:0000256" key="10">
    <source>
        <dbReference type="ARBA" id="ARBA00022833"/>
    </source>
</evidence>
<sequence length="239" mass="26556">MCQGEGYSYSCSESDTDPSCGGCSTRSETSAEADCSTRSETSASASASAELKLYRAFIFSVPIFFTLILLFLFYLFYLRPRRLHWMRHLTVPQNAISTVDLGLNRELREMLPVIVYKESFSVKDTQCSVCLLDYQAEDRLQQIPACGHTFHMSCIDLWLASHSTCPLCRLSLLTSAKSSTETPSMPVDTQGNEEAQAMELSESRSTRHLETPVVQNDTGDVAANAHCIDVEGQSLQNNH</sequence>
<dbReference type="AlphaFoldDB" id="A0AAN9KDX6"/>
<evidence type="ECO:0000256" key="13">
    <source>
        <dbReference type="ARBA" id="ARBA00024209"/>
    </source>
</evidence>
<evidence type="ECO:0000256" key="16">
    <source>
        <dbReference type="SAM" id="Phobius"/>
    </source>
</evidence>
<feature type="compositionally biased region" description="Basic and acidic residues" evidence="15">
    <location>
        <begin position="201"/>
        <end position="210"/>
    </location>
</feature>
<dbReference type="SMART" id="SM00184">
    <property type="entry name" value="RING"/>
    <property type="match status" value="1"/>
</dbReference>
<accession>A0AAN9KDX6</accession>
<evidence type="ECO:0000256" key="6">
    <source>
        <dbReference type="ARBA" id="ARBA00022692"/>
    </source>
</evidence>
<name>A0AAN9KDX6_CANGL</name>
<feature type="transmembrane region" description="Helical" evidence="16">
    <location>
        <begin position="56"/>
        <end position="77"/>
    </location>
</feature>
<comment type="subcellular location">
    <subcellularLocation>
        <location evidence="2">Membrane</location>
        <topology evidence="2">Single-pass membrane protein</topology>
    </subcellularLocation>
</comment>
<evidence type="ECO:0000256" key="1">
    <source>
        <dbReference type="ARBA" id="ARBA00000900"/>
    </source>
</evidence>
<evidence type="ECO:0000256" key="5">
    <source>
        <dbReference type="ARBA" id="ARBA00022679"/>
    </source>
</evidence>
<feature type="region of interest" description="Disordered" evidence="15">
    <location>
        <begin position="179"/>
        <end position="210"/>
    </location>
</feature>
<comment type="similarity">
    <text evidence="13">Belongs to the RING-type zinc finger family. ATL subfamily.</text>
</comment>
<dbReference type="CDD" id="cd16461">
    <property type="entry name" value="RING-H2_EL5-like"/>
    <property type="match status" value="1"/>
</dbReference>
<feature type="region of interest" description="Disordered" evidence="15">
    <location>
        <begin position="1"/>
        <end position="23"/>
    </location>
</feature>
<keyword evidence="12 16" id="KW-0472">Membrane</keyword>
<dbReference type="FunFam" id="3.30.40.10:FF:000503">
    <property type="entry name" value="RING-H2 finger protein ATL7"/>
    <property type="match status" value="1"/>
</dbReference>
<dbReference type="InterPro" id="IPR013083">
    <property type="entry name" value="Znf_RING/FYVE/PHD"/>
</dbReference>
<evidence type="ECO:0000256" key="2">
    <source>
        <dbReference type="ARBA" id="ARBA00004167"/>
    </source>
</evidence>
<evidence type="ECO:0000256" key="4">
    <source>
        <dbReference type="ARBA" id="ARBA00012483"/>
    </source>
</evidence>
<keyword evidence="9" id="KW-0833">Ubl conjugation pathway</keyword>
<evidence type="ECO:0000313" key="19">
    <source>
        <dbReference type="Proteomes" id="UP001367508"/>
    </source>
</evidence>
<keyword evidence="5" id="KW-0808">Transferase</keyword>
<dbReference type="GO" id="GO:0061630">
    <property type="term" value="F:ubiquitin protein ligase activity"/>
    <property type="evidence" value="ECO:0007669"/>
    <property type="project" value="UniProtKB-EC"/>
</dbReference>
<dbReference type="PANTHER" id="PTHR46913:SF23">
    <property type="entry name" value="E3 UBIQUITIN-PROTEIN LIGASE RHA4A-RELATED"/>
    <property type="match status" value="1"/>
</dbReference>
<feature type="compositionally biased region" description="Polar residues" evidence="15">
    <location>
        <begin position="179"/>
        <end position="193"/>
    </location>
</feature>
<dbReference type="Pfam" id="PF13639">
    <property type="entry name" value="zf-RING_2"/>
    <property type="match status" value="1"/>
</dbReference>
<dbReference type="Proteomes" id="UP001367508">
    <property type="component" value="Unassembled WGS sequence"/>
</dbReference>
<dbReference type="InterPro" id="IPR001841">
    <property type="entry name" value="Znf_RING"/>
</dbReference>
<dbReference type="GO" id="GO:0016020">
    <property type="term" value="C:membrane"/>
    <property type="evidence" value="ECO:0007669"/>
    <property type="project" value="UniProtKB-SubCell"/>
</dbReference>
<evidence type="ECO:0000256" key="14">
    <source>
        <dbReference type="PROSITE-ProRule" id="PRU00175"/>
    </source>
</evidence>
<comment type="catalytic activity">
    <reaction evidence="1">
        <text>S-ubiquitinyl-[E2 ubiquitin-conjugating enzyme]-L-cysteine + [acceptor protein]-L-lysine = [E2 ubiquitin-conjugating enzyme]-L-cysteine + N(6)-ubiquitinyl-[acceptor protein]-L-lysine.</text>
        <dbReference type="EC" id="2.3.2.27"/>
    </reaction>
</comment>
<evidence type="ECO:0000256" key="8">
    <source>
        <dbReference type="ARBA" id="ARBA00022771"/>
    </source>
</evidence>
<dbReference type="EMBL" id="JAYMYQ010000009">
    <property type="protein sequence ID" value="KAK7313944.1"/>
    <property type="molecule type" value="Genomic_DNA"/>
</dbReference>
<evidence type="ECO:0000256" key="9">
    <source>
        <dbReference type="ARBA" id="ARBA00022786"/>
    </source>
</evidence>
<reference evidence="18 19" key="1">
    <citation type="submission" date="2024-01" db="EMBL/GenBank/DDBJ databases">
        <title>The genomes of 5 underutilized Papilionoideae crops provide insights into root nodulation and disease resistanc.</title>
        <authorList>
            <person name="Jiang F."/>
        </authorList>
    </citation>
    <scope>NUCLEOTIDE SEQUENCE [LARGE SCALE GENOMIC DNA]</scope>
    <source>
        <strain evidence="18">LVBAO_FW01</strain>
        <tissue evidence="18">Leaves</tissue>
    </source>
</reference>
<keyword evidence="7" id="KW-0479">Metal-binding</keyword>
<keyword evidence="19" id="KW-1185">Reference proteome</keyword>
<dbReference type="InterPro" id="IPR044600">
    <property type="entry name" value="ATL1/ATL16-like"/>
</dbReference>
<evidence type="ECO:0000313" key="18">
    <source>
        <dbReference type="EMBL" id="KAK7313944.1"/>
    </source>
</evidence>
<dbReference type="GO" id="GO:0016567">
    <property type="term" value="P:protein ubiquitination"/>
    <property type="evidence" value="ECO:0007669"/>
    <property type="project" value="InterPro"/>
</dbReference>
<evidence type="ECO:0000259" key="17">
    <source>
        <dbReference type="PROSITE" id="PS50089"/>
    </source>
</evidence>
<gene>
    <name evidence="18" type="ORF">VNO77_39151</name>
</gene>
<evidence type="ECO:0000256" key="12">
    <source>
        <dbReference type="ARBA" id="ARBA00023136"/>
    </source>
</evidence>
<evidence type="ECO:0000256" key="15">
    <source>
        <dbReference type="SAM" id="MobiDB-lite"/>
    </source>
</evidence>
<evidence type="ECO:0000256" key="3">
    <source>
        <dbReference type="ARBA" id="ARBA00004906"/>
    </source>
</evidence>
<dbReference type="PANTHER" id="PTHR46913">
    <property type="entry name" value="RING-H2 FINGER PROTEIN ATL16"/>
    <property type="match status" value="1"/>
</dbReference>
<dbReference type="SUPFAM" id="SSF57850">
    <property type="entry name" value="RING/U-box"/>
    <property type="match status" value="1"/>
</dbReference>
<comment type="pathway">
    <text evidence="3">Protein modification; protein ubiquitination.</text>
</comment>
<keyword evidence="8 14" id="KW-0863">Zinc-finger</keyword>
<keyword evidence="10" id="KW-0862">Zinc</keyword>
<dbReference type="EC" id="2.3.2.27" evidence="4"/>
<protein>
    <recommendedName>
        <fullName evidence="4">RING-type E3 ubiquitin transferase</fullName>
        <ecNumber evidence="4">2.3.2.27</ecNumber>
    </recommendedName>
</protein>
<organism evidence="18 19">
    <name type="scientific">Canavalia gladiata</name>
    <name type="common">Sword bean</name>
    <name type="synonym">Dolichos gladiatus</name>
    <dbReference type="NCBI Taxonomy" id="3824"/>
    <lineage>
        <taxon>Eukaryota</taxon>
        <taxon>Viridiplantae</taxon>
        <taxon>Streptophyta</taxon>
        <taxon>Embryophyta</taxon>
        <taxon>Tracheophyta</taxon>
        <taxon>Spermatophyta</taxon>
        <taxon>Magnoliopsida</taxon>
        <taxon>eudicotyledons</taxon>
        <taxon>Gunneridae</taxon>
        <taxon>Pentapetalae</taxon>
        <taxon>rosids</taxon>
        <taxon>fabids</taxon>
        <taxon>Fabales</taxon>
        <taxon>Fabaceae</taxon>
        <taxon>Papilionoideae</taxon>
        <taxon>50 kb inversion clade</taxon>
        <taxon>NPAAA clade</taxon>
        <taxon>indigoferoid/millettioid clade</taxon>
        <taxon>Phaseoleae</taxon>
        <taxon>Canavalia</taxon>
    </lineage>
</organism>
<dbReference type="Gene3D" id="3.30.40.10">
    <property type="entry name" value="Zinc/RING finger domain, C3HC4 (zinc finger)"/>
    <property type="match status" value="1"/>
</dbReference>
<evidence type="ECO:0000256" key="7">
    <source>
        <dbReference type="ARBA" id="ARBA00022723"/>
    </source>
</evidence>
<dbReference type="PROSITE" id="PS50089">
    <property type="entry name" value="ZF_RING_2"/>
    <property type="match status" value="1"/>
</dbReference>
<dbReference type="GO" id="GO:0008270">
    <property type="term" value="F:zinc ion binding"/>
    <property type="evidence" value="ECO:0007669"/>
    <property type="project" value="UniProtKB-KW"/>
</dbReference>
<feature type="domain" description="RING-type" evidence="17">
    <location>
        <begin position="127"/>
        <end position="169"/>
    </location>
</feature>
<keyword evidence="11 16" id="KW-1133">Transmembrane helix</keyword>
<keyword evidence="6 16" id="KW-0812">Transmembrane</keyword>
<proteinExistence type="inferred from homology"/>
<comment type="caution">
    <text evidence="18">The sequence shown here is derived from an EMBL/GenBank/DDBJ whole genome shotgun (WGS) entry which is preliminary data.</text>
</comment>